<comment type="function">
    <text evidence="5">This is 1 of the proteins that bind and probably mediate the attachment of the 5S RNA into the large ribosomal subunit, where it forms part of the central protuberance. In the 70S ribosome it contacts protein S13 of the 30S subunit (bridge B1b), connecting the 2 subunits; this bridge is implicated in subunit movement. Contacts the P site tRNA; the 5S rRNA and some of its associated proteins might help stabilize positioning of ribosome-bound tRNAs.</text>
</comment>
<organism evidence="9 10">
    <name type="scientific">Candidatus Uhrbacteria bacterium RIFCSPLOWO2_02_FULL_48_18</name>
    <dbReference type="NCBI Taxonomy" id="1802408"/>
    <lineage>
        <taxon>Bacteria</taxon>
        <taxon>Candidatus Uhriibacteriota</taxon>
    </lineage>
</organism>
<dbReference type="EMBL" id="MGEQ01000008">
    <property type="protein sequence ID" value="OGL86622.1"/>
    <property type="molecule type" value="Genomic_DNA"/>
</dbReference>
<dbReference type="GO" id="GO:0006412">
    <property type="term" value="P:translation"/>
    <property type="evidence" value="ECO:0007669"/>
    <property type="project" value="UniProtKB-UniRule"/>
</dbReference>
<evidence type="ECO:0000256" key="4">
    <source>
        <dbReference type="ARBA" id="ARBA00035245"/>
    </source>
</evidence>
<comment type="caution">
    <text evidence="9">The sequence shown here is derived from an EMBL/GenBank/DDBJ whole genome shotgun (WGS) entry which is preliminary data.</text>
</comment>
<evidence type="ECO:0000259" key="7">
    <source>
        <dbReference type="Pfam" id="PF00281"/>
    </source>
</evidence>
<dbReference type="GO" id="GO:1990904">
    <property type="term" value="C:ribonucleoprotein complex"/>
    <property type="evidence" value="ECO:0007669"/>
    <property type="project" value="UniProtKB-KW"/>
</dbReference>
<evidence type="ECO:0000256" key="6">
    <source>
        <dbReference type="RuleBase" id="RU003930"/>
    </source>
</evidence>
<evidence type="ECO:0000313" key="10">
    <source>
        <dbReference type="Proteomes" id="UP000176593"/>
    </source>
</evidence>
<dbReference type="PIRSF" id="PIRSF002161">
    <property type="entry name" value="Ribosomal_L5"/>
    <property type="match status" value="1"/>
</dbReference>
<dbReference type="NCBIfam" id="NF000585">
    <property type="entry name" value="PRK00010.1"/>
    <property type="match status" value="1"/>
</dbReference>
<dbReference type="GO" id="GO:0000049">
    <property type="term" value="F:tRNA binding"/>
    <property type="evidence" value="ECO:0007669"/>
    <property type="project" value="UniProtKB-UniRule"/>
</dbReference>
<keyword evidence="2 5" id="KW-0689">Ribosomal protein</keyword>
<evidence type="ECO:0000313" key="9">
    <source>
        <dbReference type="EMBL" id="OGL86622.1"/>
    </source>
</evidence>
<dbReference type="PANTHER" id="PTHR11994">
    <property type="entry name" value="60S RIBOSOMAL PROTEIN L11-RELATED"/>
    <property type="match status" value="1"/>
</dbReference>
<dbReference type="InterPro" id="IPR020929">
    <property type="entry name" value="Ribosomal_uL5_CS"/>
</dbReference>
<comment type="similarity">
    <text evidence="1 5 6">Belongs to the universal ribosomal protein uL5 family.</text>
</comment>
<dbReference type="FunFam" id="3.30.1440.10:FF:000001">
    <property type="entry name" value="50S ribosomal protein L5"/>
    <property type="match status" value="1"/>
</dbReference>
<evidence type="ECO:0000256" key="2">
    <source>
        <dbReference type="ARBA" id="ARBA00022980"/>
    </source>
</evidence>
<dbReference type="Gene3D" id="3.30.1440.10">
    <property type="match status" value="1"/>
</dbReference>
<name>A0A1F7V7T7_9BACT</name>
<dbReference type="PROSITE" id="PS00358">
    <property type="entry name" value="RIBOSOMAL_L5"/>
    <property type="match status" value="1"/>
</dbReference>
<keyword evidence="5" id="KW-0820">tRNA-binding</keyword>
<dbReference type="Pfam" id="PF00673">
    <property type="entry name" value="Ribosomal_L5_C"/>
    <property type="match status" value="1"/>
</dbReference>
<dbReference type="GO" id="GO:0019843">
    <property type="term" value="F:rRNA binding"/>
    <property type="evidence" value="ECO:0007669"/>
    <property type="project" value="UniProtKB-UniRule"/>
</dbReference>
<dbReference type="InterPro" id="IPR031309">
    <property type="entry name" value="Ribosomal_uL5_C"/>
</dbReference>
<accession>A0A1F7V7T7</accession>
<comment type="subunit">
    <text evidence="5">Part of the 50S ribosomal subunit; part of the 5S rRNA/L5/L18/L25 subcomplex. Contacts the 5S rRNA and the P site tRNA. Forms a bridge to the 30S subunit in the 70S ribosome.</text>
</comment>
<dbReference type="GO" id="GO:0005840">
    <property type="term" value="C:ribosome"/>
    <property type="evidence" value="ECO:0007669"/>
    <property type="project" value="UniProtKB-KW"/>
</dbReference>
<evidence type="ECO:0000256" key="3">
    <source>
        <dbReference type="ARBA" id="ARBA00023274"/>
    </source>
</evidence>
<dbReference type="SUPFAM" id="SSF55282">
    <property type="entry name" value="RL5-like"/>
    <property type="match status" value="1"/>
</dbReference>
<dbReference type="InterPro" id="IPR002132">
    <property type="entry name" value="Ribosomal_uL5"/>
</dbReference>
<dbReference type="InterPro" id="IPR020930">
    <property type="entry name" value="Ribosomal_uL5_bac-type"/>
</dbReference>
<reference evidence="9 10" key="1">
    <citation type="journal article" date="2016" name="Nat. Commun.">
        <title>Thousands of microbial genomes shed light on interconnected biogeochemical processes in an aquifer system.</title>
        <authorList>
            <person name="Anantharaman K."/>
            <person name="Brown C.T."/>
            <person name="Hug L.A."/>
            <person name="Sharon I."/>
            <person name="Castelle C.J."/>
            <person name="Probst A.J."/>
            <person name="Thomas B.C."/>
            <person name="Singh A."/>
            <person name="Wilkins M.J."/>
            <person name="Karaoz U."/>
            <person name="Brodie E.L."/>
            <person name="Williams K.H."/>
            <person name="Hubbard S.S."/>
            <person name="Banfield J.F."/>
        </authorList>
    </citation>
    <scope>NUCLEOTIDE SEQUENCE [LARGE SCALE GENOMIC DNA]</scope>
</reference>
<sequence>MSLKDSYKTSVVPELMKEFGYKNVNAVPVVNTVTLNIGVGPGMKDAKFLETAQNTLKRITGQKPVTTKARKSIAGFKIREGSVVGVMVTLRGKRMWDFLEKLINVSLPRVRDFRGLSKKSFDGNGNYSIGFKEHMAFPEISTEEIEITHGIQVTIATSAKTDKEAEALLKHLRLPLKQDA</sequence>
<dbReference type="AlphaFoldDB" id="A0A1F7V7T7"/>
<protein>
    <recommendedName>
        <fullName evidence="4 5">Large ribosomal subunit protein uL5</fullName>
    </recommendedName>
</protein>
<dbReference type="InterPro" id="IPR031310">
    <property type="entry name" value="Ribosomal_uL5_N"/>
</dbReference>
<dbReference type="GO" id="GO:0003735">
    <property type="term" value="F:structural constituent of ribosome"/>
    <property type="evidence" value="ECO:0007669"/>
    <property type="project" value="InterPro"/>
</dbReference>
<proteinExistence type="inferred from homology"/>
<gene>
    <name evidence="5" type="primary">rplE</name>
    <name evidence="9" type="ORF">A3I41_05060</name>
</gene>
<feature type="domain" description="Large ribosomal subunit protein uL5 C-terminal" evidence="8">
    <location>
        <begin position="84"/>
        <end position="175"/>
    </location>
</feature>
<evidence type="ECO:0000259" key="8">
    <source>
        <dbReference type="Pfam" id="PF00673"/>
    </source>
</evidence>
<feature type="domain" description="Large ribosomal subunit protein uL5 N-terminal" evidence="7">
    <location>
        <begin position="23"/>
        <end position="79"/>
    </location>
</feature>
<dbReference type="HAMAP" id="MF_01333_B">
    <property type="entry name" value="Ribosomal_uL5_B"/>
    <property type="match status" value="1"/>
</dbReference>
<keyword evidence="5" id="KW-0694">RNA-binding</keyword>
<evidence type="ECO:0000256" key="5">
    <source>
        <dbReference type="HAMAP-Rule" id="MF_01333"/>
    </source>
</evidence>
<keyword evidence="5" id="KW-0699">rRNA-binding</keyword>
<keyword evidence="3 5" id="KW-0687">Ribonucleoprotein</keyword>
<dbReference type="InterPro" id="IPR022803">
    <property type="entry name" value="Ribosomal_uL5_dom_sf"/>
</dbReference>
<dbReference type="Proteomes" id="UP000176593">
    <property type="component" value="Unassembled WGS sequence"/>
</dbReference>
<dbReference type="Pfam" id="PF00281">
    <property type="entry name" value="Ribosomal_L5"/>
    <property type="match status" value="1"/>
</dbReference>
<evidence type="ECO:0000256" key="1">
    <source>
        <dbReference type="ARBA" id="ARBA00008553"/>
    </source>
</evidence>